<evidence type="ECO:0000313" key="11">
    <source>
        <dbReference type="Proteomes" id="UP000600101"/>
    </source>
</evidence>
<reference evidence="10" key="1">
    <citation type="submission" date="2020-08" db="EMBL/GenBank/DDBJ databases">
        <authorList>
            <person name="Hu Y."/>
            <person name="Nguyen S.V."/>
            <person name="Li F."/>
            <person name="Fanning S."/>
        </authorList>
    </citation>
    <scope>NUCLEOTIDE SEQUENCE</scope>
    <source>
        <strain evidence="10">SYSU D8009</strain>
    </source>
</reference>
<dbReference type="GO" id="GO:0046872">
    <property type="term" value="F:metal ion binding"/>
    <property type="evidence" value="ECO:0007669"/>
    <property type="project" value="UniProtKB-KW"/>
</dbReference>
<keyword evidence="5 8" id="KW-0460">Magnesium</keyword>
<comment type="cofactor">
    <cofactor evidence="8">
        <name>Mg(2+)</name>
        <dbReference type="ChEBI" id="CHEBI:18420"/>
    </cofactor>
</comment>
<comment type="similarity">
    <text evidence="8">Belongs to the MobA family.</text>
</comment>
<evidence type="ECO:0000256" key="8">
    <source>
        <dbReference type="HAMAP-Rule" id="MF_00316"/>
    </source>
</evidence>
<dbReference type="InterPro" id="IPR029044">
    <property type="entry name" value="Nucleotide-diphossugar_trans"/>
</dbReference>
<evidence type="ECO:0000256" key="6">
    <source>
        <dbReference type="ARBA" id="ARBA00023134"/>
    </source>
</evidence>
<dbReference type="InterPro" id="IPR013482">
    <property type="entry name" value="Molybde_CF_guanTrfase"/>
</dbReference>
<keyword evidence="4 8" id="KW-0547">Nucleotide-binding</keyword>
<feature type="binding site" evidence="8">
    <location>
        <begin position="14"/>
        <end position="16"/>
    </location>
    <ligand>
        <name>GTP</name>
        <dbReference type="ChEBI" id="CHEBI:37565"/>
    </ligand>
</feature>
<keyword evidence="10" id="KW-0548">Nucleotidyltransferase</keyword>
<dbReference type="AlphaFoldDB" id="A0A9X0R0U4"/>
<keyword evidence="7 8" id="KW-0501">Molybdenum cofactor biosynthesis</keyword>
<gene>
    <name evidence="8 10" type="primary">mobA</name>
    <name evidence="10" type="ORF">H7965_19315</name>
</gene>
<comment type="function">
    <text evidence="8">Transfers a GMP moiety from GTP to Mo-molybdopterin (Mo-MPT) cofactor (Moco or molybdenum cofactor) to form Mo-molybdopterin guanine dinucleotide (Mo-MGD) cofactor.</text>
</comment>
<dbReference type="GO" id="GO:0005737">
    <property type="term" value="C:cytoplasm"/>
    <property type="evidence" value="ECO:0007669"/>
    <property type="project" value="UniProtKB-SubCell"/>
</dbReference>
<comment type="subcellular location">
    <subcellularLocation>
        <location evidence="8">Cytoplasm</location>
    </subcellularLocation>
</comment>
<evidence type="ECO:0000256" key="2">
    <source>
        <dbReference type="ARBA" id="ARBA00022679"/>
    </source>
</evidence>
<comment type="caution">
    <text evidence="10">The sequence shown here is derived from an EMBL/GenBank/DDBJ whole genome shotgun (WGS) entry which is preliminary data.</text>
</comment>
<evidence type="ECO:0000256" key="5">
    <source>
        <dbReference type="ARBA" id="ARBA00022842"/>
    </source>
</evidence>
<comment type="catalytic activity">
    <reaction evidence="8">
        <text>Mo-molybdopterin + GTP + H(+) = Mo-molybdopterin guanine dinucleotide + diphosphate</text>
        <dbReference type="Rhea" id="RHEA:34243"/>
        <dbReference type="ChEBI" id="CHEBI:15378"/>
        <dbReference type="ChEBI" id="CHEBI:33019"/>
        <dbReference type="ChEBI" id="CHEBI:37565"/>
        <dbReference type="ChEBI" id="CHEBI:71302"/>
        <dbReference type="ChEBI" id="CHEBI:71310"/>
        <dbReference type="EC" id="2.7.7.77"/>
    </reaction>
</comment>
<dbReference type="RefSeq" id="WP_186772224.1">
    <property type="nucleotide sequence ID" value="NZ_JACOMF010000029.1"/>
</dbReference>
<dbReference type="PANTHER" id="PTHR19136">
    <property type="entry name" value="MOLYBDENUM COFACTOR GUANYLYLTRANSFERASE"/>
    <property type="match status" value="1"/>
</dbReference>
<keyword evidence="1 8" id="KW-0963">Cytoplasm</keyword>
<dbReference type="GO" id="GO:1902758">
    <property type="term" value="P:bis(molybdopterin guanine dinucleotide)molybdenum biosynthetic process"/>
    <property type="evidence" value="ECO:0007669"/>
    <property type="project" value="TreeGrafter"/>
</dbReference>
<keyword evidence="3 8" id="KW-0479">Metal-binding</keyword>
<feature type="domain" description="MobA-like NTP transferase" evidence="9">
    <location>
        <begin position="11"/>
        <end position="170"/>
    </location>
</feature>
<name>A0A9X0R0U4_9PROT</name>
<dbReference type="EC" id="2.7.7.77" evidence="8"/>
<feature type="binding site" evidence="8">
    <location>
        <position position="55"/>
    </location>
    <ligand>
        <name>GTP</name>
        <dbReference type="ChEBI" id="CHEBI:37565"/>
    </ligand>
</feature>
<keyword evidence="2 8" id="KW-0808">Transferase</keyword>
<evidence type="ECO:0000313" key="10">
    <source>
        <dbReference type="EMBL" id="MBC4017461.1"/>
    </source>
</evidence>
<feature type="binding site" evidence="8">
    <location>
        <position position="27"/>
    </location>
    <ligand>
        <name>GTP</name>
        <dbReference type="ChEBI" id="CHEBI:37565"/>
    </ligand>
</feature>
<dbReference type="NCBIfam" id="TIGR02665">
    <property type="entry name" value="molyb_mobA"/>
    <property type="match status" value="1"/>
</dbReference>
<dbReference type="EMBL" id="JACOMF010000029">
    <property type="protein sequence ID" value="MBC4017461.1"/>
    <property type="molecule type" value="Genomic_DNA"/>
</dbReference>
<feature type="binding site" evidence="8">
    <location>
        <position position="108"/>
    </location>
    <ligand>
        <name>GTP</name>
        <dbReference type="ChEBI" id="CHEBI:37565"/>
    </ligand>
</feature>
<dbReference type="Proteomes" id="UP000600101">
    <property type="component" value="Unassembled WGS sequence"/>
</dbReference>
<comment type="domain">
    <text evidence="8">The N-terminal domain determines nucleotide recognition and specific binding, while the C-terminal domain determines the specific binding to the target protein.</text>
</comment>
<evidence type="ECO:0000256" key="3">
    <source>
        <dbReference type="ARBA" id="ARBA00022723"/>
    </source>
</evidence>
<dbReference type="PANTHER" id="PTHR19136:SF81">
    <property type="entry name" value="MOLYBDENUM COFACTOR GUANYLYLTRANSFERASE"/>
    <property type="match status" value="1"/>
</dbReference>
<accession>A0A9X0R0U4</accession>
<dbReference type="HAMAP" id="MF_00316">
    <property type="entry name" value="MobA"/>
    <property type="match status" value="1"/>
</dbReference>
<dbReference type="CDD" id="cd02503">
    <property type="entry name" value="MobA"/>
    <property type="match status" value="1"/>
</dbReference>
<keyword evidence="11" id="KW-1185">Reference proteome</keyword>
<evidence type="ECO:0000259" key="9">
    <source>
        <dbReference type="Pfam" id="PF12804"/>
    </source>
</evidence>
<organism evidence="10 11">
    <name type="scientific">Siccirubricoccus deserti</name>
    <dbReference type="NCBI Taxonomy" id="2013562"/>
    <lineage>
        <taxon>Bacteria</taxon>
        <taxon>Pseudomonadati</taxon>
        <taxon>Pseudomonadota</taxon>
        <taxon>Alphaproteobacteria</taxon>
        <taxon>Acetobacterales</taxon>
        <taxon>Roseomonadaceae</taxon>
        <taxon>Siccirubricoccus</taxon>
    </lineage>
</organism>
<dbReference type="Pfam" id="PF12804">
    <property type="entry name" value="NTP_transf_3"/>
    <property type="match status" value="1"/>
</dbReference>
<feature type="binding site" evidence="8">
    <location>
        <position position="73"/>
    </location>
    <ligand>
        <name>GTP</name>
        <dbReference type="ChEBI" id="CHEBI:37565"/>
    </ligand>
</feature>
<dbReference type="GO" id="GO:0061603">
    <property type="term" value="F:molybdenum cofactor guanylyltransferase activity"/>
    <property type="evidence" value="ECO:0007669"/>
    <property type="project" value="UniProtKB-EC"/>
</dbReference>
<evidence type="ECO:0000256" key="1">
    <source>
        <dbReference type="ARBA" id="ARBA00022490"/>
    </source>
</evidence>
<feature type="binding site" evidence="8">
    <location>
        <position position="108"/>
    </location>
    <ligand>
        <name>Mg(2+)</name>
        <dbReference type="ChEBI" id="CHEBI:18420"/>
    </ligand>
</feature>
<proteinExistence type="inferred from homology"/>
<dbReference type="Gene3D" id="3.90.550.10">
    <property type="entry name" value="Spore Coat Polysaccharide Biosynthesis Protein SpsA, Chain A"/>
    <property type="match status" value="1"/>
</dbReference>
<comment type="subunit">
    <text evidence="8">Monomer.</text>
</comment>
<evidence type="ECO:0000256" key="7">
    <source>
        <dbReference type="ARBA" id="ARBA00023150"/>
    </source>
</evidence>
<evidence type="ECO:0000256" key="4">
    <source>
        <dbReference type="ARBA" id="ARBA00022741"/>
    </source>
</evidence>
<sequence length="224" mass="23274">MPPDPAGGILAVILAGGLARRMGGGDKPLRLLGGRPLLDHVLARIRPQAAAVILNANGDPSRFAKYDLPVVPDPLPDFPGPLAGVLAALDWAAAERPDLPTVLSVPGDGPFLPPDLAARLETARQAARVPMACAASGGWTHPPIALWPVALRGELRAALLAGEKKIDRWTARFGCATAEWPVVPVDPFFNANAPEDLAAAEALLQAGGGGTIRSGDIHSREHPP</sequence>
<keyword evidence="6 8" id="KW-0342">GTP-binding</keyword>
<dbReference type="InterPro" id="IPR025877">
    <property type="entry name" value="MobA-like_NTP_Trfase"/>
</dbReference>
<protein>
    <recommendedName>
        <fullName evidence="8">Molybdenum cofactor guanylyltransferase</fullName>
        <shortName evidence="8">MoCo guanylyltransferase</shortName>
        <ecNumber evidence="8">2.7.7.77</ecNumber>
    </recommendedName>
    <alternativeName>
        <fullName evidence="8">GTP:molybdopterin guanylyltransferase</fullName>
    </alternativeName>
    <alternativeName>
        <fullName evidence="8">Mo-MPT guanylyltransferase</fullName>
    </alternativeName>
    <alternativeName>
        <fullName evidence="8">Molybdopterin guanylyltransferase</fullName>
    </alternativeName>
    <alternativeName>
        <fullName evidence="8">Molybdopterin-guanine dinucleotide synthase</fullName>
        <shortName evidence="8">MGD synthase</shortName>
    </alternativeName>
</protein>
<dbReference type="GO" id="GO:0005525">
    <property type="term" value="F:GTP binding"/>
    <property type="evidence" value="ECO:0007669"/>
    <property type="project" value="UniProtKB-UniRule"/>
</dbReference>
<dbReference type="SUPFAM" id="SSF53448">
    <property type="entry name" value="Nucleotide-diphospho-sugar transferases"/>
    <property type="match status" value="1"/>
</dbReference>